<dbReference type="SUPFAM" id="SSF103473">
    <property type="entry name" value="MFS general substrate transporter"/>
    <property type="match status" value="1"/>
</dbReference>
<evidence type="ECO:0000256" key="3">
    <source>
        <dbReference type="ARBA" id="ARBA00022448"/>
    </source>
</evidence>
<keyword evidence="12" id="KW-1185">Reference proteome</keyword>
<feature type="transmembrane region" description="Helical" evidence="10">
    <location>
        <begin position="555"/>
        <end position="576"/>
    </location>
</feature>
<dbReference type="InterPro" id="IPR011701">
    <property type="entry name" value="MFS"/>
</dbReference>
<evidence type="ECO:0000313" key="11">
    <source>
        <dbReference type="EMBL" id="TQV94347.1"/>
    </source>
</evidence>
<feature type="transmembrane region" description="Helical" evidence="10">
    <location>
        <begin position="163"/>
        <end position="185"/>
    </location>
</feature>
<evidence type="ECO:0000256" key="5">
    <source>
        <dbReference type="ARBA" id="ARBA00022692"/>
    </source>
</evidence>
<reference evidence="11 12" key="1">
    <citation type="journal article" date="2019" name="Appl. Microbiol. Biotechnol.">
        <title>Genome sequence of Isaria javanica and comparative genome analysis insights into family S53 peptidase evolution in fungal entomopathogens.</title>
        <authorList>
            <person name="Lin R."/>
            <person name="Zhang X."/>
            <person name="Xin B."/>
            <person name="Zou M."/>
            <person name="Gao Y."/>
            <person name="Qin F."/>
            <person name="Hu Q."/>
            <person name="Xie B."/>
            <person name="Cheng X."/>
        </authorList>
    </citation>
    <scope>NUCLEOTIDE SEQUENCE [LARGE SCALE GENOMIC DNA]</scope>
    <source>
        <strain evidence="11 12">IJ1G</strain>
    </source>
</reference>
<evidence type="ECO:0000256" key="1">
    <source>
        <dbReference type="ARBA" id="ARBA00004128"/>
    </source>
</evidence>
<name>A0A545VWX9_9HYPO</name>
<keyword evidence="3" id="KW-0813">Transport</keyword>
<dbReference type="GO" id="GO:0000329">
    <property type="term" value="C:fungal-type vacuole membrane"/>
    <property type="evidence" value="ECO:0007669"/>
    <property type="project" value="TreeGrafter"/>
</dbReference>
<feature type="transmembrane region" description="Helical" evidence="10">
    <location>
        <begin position="118"/>
        <end position="139"/>
    </location>
</feature>
<evidence type="ECO:0000313" key="12">
    <source>
        <dbReference type="Proteomes" id="UP000315783"/>
    </source>
</evidence>
<comment type="similarity">
    <text evidence="2">Belongs to the major facilitator superfamily.</text>
</comment>
<evidence type="ECO:0000256" key="8">
    <source>
        <dbReference type="ARBA" id="ARBA00039330"/>
    </source>
</evidence>
<sequence length="588" mass="63107">MTLSDAGAVTTRRPLSEDDNDNISTYTVSEDGASLSDTSERRRLIRHKKAVRAVALVVATLMSLCAGSNAVFSLYAPSFQSRLRYTQFQVNGVAIGSSIALYLPISVMGYVCDRAGPAPLSLLAALLFATGYGTAAAVYRKLDLEYNSLIGARPSAPANEWSYPLMVFAFVCIGAATCAMYISAVSTCAKNFGKGKYRGLALALPITAFGISGMWISQCASRWMYARRPDGSKGDIDVFRFFLFLGMLLLSVGILGFFTLKVVDEEDLIEGAIEELEQSGLLDDRSLLRRAERGYGTSTPATPASIASTPLLAGSFRDDDDAQWKKNWVLNAETRRFLADHTMWPFALAFLLMVGPGEAFINNLGTIIGTLSPPTAEGFGTGTSAATHVSIFGLTSTFGRMLVGTITDLVAPAPQTQHAQLPIHHHTSRLQRFTISRVAFMLFFAMTMSLGLAFLASGAAQNHADRFWVVSGLVGAGYGAIFSLAPLIVTIIWGVENFATNFGVVTTLPALGSTFWGLVYAAGYQTSASQPDQPPGPNGSAGDELFCYGKGCYSATFWGEAITVWVACALLLWAWLGPGGWKQRGILI</sequence>
<dbReference type="AlphaFoldDB" id="A0A545VWX9"/>
<evidence type="ECO:0000256" key="6">
    <source>
        <dbReference type="ARBA" id="ARBA00022989"/>
    </source>
</evidence>
<comment type="caution">
    <text evidence="11">The sequence shown here is derived from an EMBL/GenBank/DDBJ whole genome shotgun (WGS) entry which is preliminary data.</text>
</comment>
<evidence type="ECO:0000256" key="10">
    <source>
        <dbReference type="SAM" id="Phobius"/>
    </source>
</evidence>
<feature type="transmembrane region" description="Helical" evidence="10">
    <location>
        <begin position="467"/>
        <end position="495"/>
    </location>
</feature>
<feature type="region of interest" description="Disordered" evidence="9">
    <location>
        <begin position="1"/>
        <end position="24"/>
    </location>
</feature>
<organism evidence="11 12">
    <name type="scientific">Cordyceps javanica</name>
    <dbReference type="NCBI Taxonomy" id="43265"/>
    <lineage>
        <taxon>Eukaryota</taxon>
        <taxon>Fungi</taxon>
        <taxon>Dikarya</taxon>
        <taxon>Ascomycota</taxon>
        <taxon>Pezizomycotina</taxon>
        <taxon>Sordariomycetes</taxon>
        <taxon>Hypocreomycetidae</taxon>
        <taxon>Hypocreales</taxon>
        <taxon>Cordycipitaceae</taxon>
        <taxon>Cordyceps</taxon>
    </lineage>
</organism>
<evidence type="ECO:0000256" key="9">
    <source>
        <dbReference type="SAM" id="MobiDB-lite"/>
    </source>
</evidence>
<gene>
    <name evidence="11" type="ORF">IF1G_07226</name>
</gene>
<feature type="transmembrane region" description="Helical" evidence="10">
    <location>
        <begin position="88"/>
        <end position="111"/>
    </location>
</feature>
<keyword evidence="6 10" id="KW-1133">Transmembrane helix</keyword>
<feature type="transmembrane region" description="Helical" evidence="10">
    <location>
        <begin position="197"/>
        <end position="218"/>
    </location>
</feature>
<dbReference type="GO" id="GO:0022857">
    <property type="term" value="F:transmembrane transporter activity"/>
    <property type="evidence" value="ECO:0007669"/>
    <property type="project" value="InterPro"/>
</dbReference>
<keyword evidence="5 10" id="KW-0812">Transmembrane</keyword>
<feature type="transmembrane region" description="Helical" evidence="10">
    <location>
        <begin position="438"/>
        <end position="461"/>
    </location>
</feature>
<dbReference type="InterPro" id="IPR036259">
    <property type="entry name" value="MFS_trans_sf"/>
</dbReference>
<feature type="transmembrane region" description="Helical" evidence="10">
    <location>
        <begin position="238"/>
        <end position="260"/>
    </location>
</feature>
<comment type="subcellular location">
    <subcellularLocation>
        <location evidence="1">Vacuole membrane</location>
        <topology evidence="1">Multi-pass membrane protein</topology>
    </subcellularLocation>
</comment>
<dbReference type="Gene3D" id="1.20.1250.20">
    <property type="entry name" value="MFS general substrate transporter like domains"/>
    <property type="match status" value="1"/>
</dbReference>
<feature type="transmembrane region" description="Helical" evidence="10">
    <location>
        <begin position="50"/>
        <end position="76"/>
    </location>
</feature>
<proteinExistence type="inferred from homology"/>
<accession>A0A545VWX9</accession>
<feature type="transmembrane region" description="Helical" evidence="10">
    <location>
        <begin position="502"/>
        <end position="522"/>
    </location>
</feature>
<dbReference type="OrthoDB" id="199930at2759"/>
<dbReference type="EMBL" id="SPUK01000010">
    <property type="protein sequence ID" value="TQV94347.1"/>
    <property type="molecule type" value="Genomic_DNA"/>
</dbReference>
<dbReference type="Proteomes" id="UP000315783">
    <property type="component" value="Unassembled WGS sequence"/>
</dbReference>
<evidence type="ECO:0000256" key="4">
    <source>
        <dbReference type="ARBA" id="ARBA00022554"/>
    </source>
</evidence>
<dbReference type="PANTHER" id="PTHR21576:SF45">
    <property type="entry name" value="TRANSPORTER MCH1-RELATED"/>
    <property type="match status" value="1"/>
</dbReference>
<dbReference type="PANTHER" id="PTHR21576">
    <property type="entry name" value="UNCHARACTERIZED NODULIN-LIKE PROTEIN"/>
    <property type="match status" value="1"/>
</dbReference>
<dbReference type="Pfam" id="PF07690">
    <property type="entry name" value="MFS_1"/>
    <property type="match status" value="1"/>
</dbReference>
<evidence type="ECO:0000256" key="2">
    <source>
        <dbReference type="ARBA" id="ARBA00008335"/>
    </source>
</evidence>
<evidence type="ECO:0000256" key="7">
    <source>
        <dbReference type="ARBA" id="ARBA00023136"/>
    </source>
</evidence>
<keyword evidence="4" id="KW-0926">Vacuole</keyword>
<protein>
    <recommendedName>
        <fullName evidence="8">Probable transporter MCH1</fullName>
    </recommendedName>
</protein>
<dbReference type="STRING" id="43265.A0A545VWX9"/>
<keyword evidence="7 10" id="KW-0472">Membrane</keyword>